<dbReference type="OrthoDB" id="5855670at2759"/>
<name>A0A2A6C950_PRIPA</name>
<feature type="compositionally biased region" description="Basic and acidic residues" evidence="1">
    <location>
        <begin position="1"/>
        <end position="12"/>
    </location>
</feature>
<feature type="region of interest" description="Disordered" evidence="1">
    <location>
        <begin position="144"/>
        <end position="214"/>
    </location>
</feature>
<dbReference type="AlphaFoldDB" id="A0A2A6C950"/>
<sequence length="540" mass="57109">MEIEEERERDTHTQSFPCQDKPHVEHPSESSIDPPSHLHVSPTPTFPRSSQSVPRPGRHPPVTTAREKRSSTGSGGGVSGTREISAEPRLESTMKKSNKQPAQASAAAAAASSSSTNTSSASARRGQKTLGWFLSEELIEKTGNAAASVAASPSPPAQHRTMAGGGLVSAEEKKRRRGGRGQRQRKLTESLSTASEASLPMLEGDEVKQDPTLPSSDFYVYDVASDGYYYEQNGAKGWRRRLPQGVQPKKPASTTPTPQQTEELVRQAEAAAAAVQRNHMSALQAAMAQPTAYNRYYDAPSDGYYFEMASVDGWRKRTAAPSAGAPAASFGRMPPPLGGRAASYASSGGMPPQFAPAYAAQLLAQQQAAAAAMQQPSQSYGAALARGELPAKCMIESSASSSVSDDLSYPSLSRPTSLDLTTMGAFGAAGSGAGAAGAAKGGAQQQQEDAFFQWNADKFIEELVGQFSSGARLDELTESFGPSGAELKTPATSMWARRFSATTTSSTSGAVTGGEEEDQEEYALTKELENIWKTPTPVQN</sequence>
<dbReference type="EnsemblMetazoa" id="PPA34550.1">
    <property type="protein sequence ID" value="PPA34550.1"/>
    <property type="gene ID" value="WBGene00272919"/>
</dbReference>
<keyword evidence="3" id="KW-1185">Reference proteome</keyword>
<feature type="compositionally biased region" description="Basic residues" evidence="1">
    <location>
        <begin position="174"/>
        <end position="185"/>
    </location>
</feature>
<evidence type="ECO:0000256" key="1">
    <source>
        <dbReference type="SAM" id="MobiDB-lite"/>
    </source>
</evidence>
<accession>A0A2A6C950</accession>
<gene>
    <name evidence="2" type="primary">WBGene00272919</name>
</gene>
<dbReference type="Proteomes" id="UP000005239">
    <property type="component" value="Unassembled WGS sequence"/>
</dbReference>
<reference evidence="2" key="2">
    <citation type="submission" date="2022-06" db="UniProtKB">
        <authorList>
            <consortium name="EnsemblMetazoa"/>
        </authorList>
    </citation>
    <scope>IDENTIFICATION</scope>
    <source>
        <strain evidence="2">PS312</strain>
    </source>
</reference>
<reference evidence="3" key="1">
    <citation type="journal article" date="2008" name="Nat. Genet.">
        <title>The Pristionchus pacificus genome provides a unique perspective on nematode lifestyle and parasitism.</title>
        <authorList>
            <person name="Dieterich C."/>
            <person name="Clifton S.W."/>
            <person name="Schuster L.N."/>
            <person name="Chinwalla A."/>
            <person name="Delehaunty K."/>
            <person name="Dinkelacker I."/>
            <person name="Fulton L."/>
            <person name="Fulton R."/>
            <person name="Godfrey J."/>
            <person name="Minx P."/>
            <person name="Mitreva M."/>
            <person name="Roeseler W."/>
            <person name="Tian H."/>
            <person name="Witte H."/>
            <person name="Yang S.P."/>
            <person name="Wilson R.K."/>
            <person name="Sommer R.J."/>
        </authorList>
    </citation>
    <scope>NUCLEOTIDE SEQUENCE [LARGE SCALE GENOMIC DNA]</scope>
    <source>
        <strain evidence="3">PS312</strain>
    </source>
</reference>
<protein>
    <submittedName>
        <fullName evidence="2">Uncharacterized protein</fullName>
    </submittedName>
</protein>
<evidence type="ECO:0000313" key="2">
    <source>
        <dbReference type="EnsemblMetazoa" id="PPA34550.1"/>
    </source>
</evidence>
<organism evidence="2 3">
    <name type="scientific">Pristionchus pacificus</name>
    <name type="common">Parasitic nematode worm</name>
    <dbReference type="NCBI Taxonomy" id="54126"/>
    <lineage>
        <taxon>Eukaryota</taxon>
        <taxon>Metazoa</taxon>
        <taxon>Ecdysozoa</taxon>
        <taxon>Nematoda</taxon>
        <taxon>Chromadorea</taxon>
        <taxon>Rhabditida</taxon>
        <taxon>Rhabditina</taxon>
        <taxon>Diplogasteromorpha</taxon>
        <taxon>Diplogasteroidea</taxon>
        <taxon>Neodiplogasteridae</taxon>
        <taxon>Pristionchus</taxon>
    </lineage>
</organism>
<evidence type="ECO:0000313" key="3">
    <source>
        <dbReference type="Proteomes" id="UP000005239"/>
    </source>
</evidence>
<feature type="compositionally biased region" description="Low complexity" evidence="1">
    <location>
        <begin position="102"/>
        <end position="123"/>
    </location>
</feature>
<feature type="compositionally biased region" description="Basic and acidic residues" evidence="1">
    <location>
        <begin position="84"/>
        <end position="94"/>
    </location>
</feature>
<feature type="region of interest" description="Disordered" evidence="1">
    <location>
        <begin position="1"/>
        <end position="126"/>
    </location>
</feature>
<proteinExistence type="predicted"/>
<accession>A0A8R1UKW4</accession>
<feature type="compositionally biased region" description="Polar residues" evidence="1">
    <location>
        <begin position="42"/>
        <end position="53"/>
    </location>
</feature>